<reference evidence="5" key="1">
    <citation type="submission" date="2017-09" db="EMBL/GenBank/DDBJ databases">
        <title>Yangia sp. SAOS 153D whole genome sequencing.</title>
        <authorList>
            <person name="Verma A."/>
            <person name="Krishnamurthi S."/>
        </authorList>
    </citation>
    <scope>NUCLEOTIDE SEQUENCE [LARGE SCALE GENOMIC DNA]</scope>
    <source>
        <strain evidence="5">SAOS 153D</strain>
    </source>
</reference>
<evidence type="ECO:0000259" key="3">
    <source>
        <dbReference type="Pfam" id="PF19040"/>
    </source>
</evidence>
<proteinExistence type="predicted"/>
<feature type="transmembrane region" description="Helical" evidence="1">
    <location>
        <begin position="310"/>
        <end position="331"/>
    </location>
</feature>
<dbReference type="PANTHER" id="PTHR23028">
    <property type="entry name" value="ACETYLTRANSFERASE"/>
    <property type="match status" value="1"/>
</dbReference>
<feature type="transmembrane region" description="Helical" evidence="1">
    <location>
        <begin position="27"/>
        <end position="51"/>
    </location>
</feature>
<organism evidence="5">
    <name type="scientific">Alloyangia mangrovi</name>
    <dbReference type="NCBI Taxonomy" id="1779329"/>
    <lineage>
        <taxon>Bacteria</taxon>
        <taxon>Pseudomonadati</taxon>
        <taxon>Pseudomonadota</taxon>
        <taxon>Alphaproteobacteria</taxon>
        <taxon>Rhodobacterales</taxon>
        <taxon>Roseobacteraceae</taxon>
        <taxon>Alloyangia</taxon>
    </lineage>
</organism>
<evidence type="ECO:0000256" key="1">
    <source>
        <dbReference type="SAM" id="Phobius"/>
    </source>
</evidence>
<sequence>MKYRAEIDGLRTVAVLPVILFHAGSKLFGGGFIGVDIFFVISGYLITTIIVDELGRGEFSLLRFYERRAKRILPALCLVSVTALGLGWMVLQGRDFVEFVRSLLGVATFSSNILFWMEADYFDTAAELKPMLHTWSLAVEEQFYILFPLLLMLLWRGGQKRVLHVIVAIFVFSLGLAQWQVRTDPMSAFFLLPSRAWELGLGAFCAFALRADPPPLAAGLRNALSALGLALVAAAVFGFDAETPTPSLITLVPTVGAALIILFATGGTWVQRLLSTRGMVGIGLISYSAYLWHQPLMAFARHNSLEEPAWYIMAGLIVLTLMLAWLSWTYVETPVRKGQYGRLRLFGTSATGLAAFAALGLFIHKYDELDYRSGQFNVLNAQISLLDYENDNMALLEASAMPFSGYAHKLACLGNCDAGHQERDWFGADTGKLKLLLVGNSHSKDVFNMLLFSEEAMQWILPGRYTAQIGELGPGSKFFAARSYVEADAVMVVSRFKDSRDDMQVLGGLVKHMLDDGKRVIVVKNIFEFPRYLGGKWTVFDKNVHSALAEGITDPATIVARSDREYYQLYKSGATEPRVIEANAEIDRLKASYPGLIVLDRMDYVCSESEQTCFSASATLKKYFPDYGHHTEAGAEFFSGRMDEVGWLAPVLEMAQHKHTAEVSTSK</sequence>
<dbReference type="GO" id="GO:0016020">
    <property type="term" value="C:membrane"/>
    <property type="evidence" value="ECO:0007669"/>
    <property type="project" value="TreeGrafter"/>
</dbReference>
<evidence type="ECO:0000259" key="2">
    <source>
        <dbReference type="Pfam" id="PF01757"/>
    </source>
</evidence>
<evidence type="ECO:0000313" key="4">
    <source>
        <dbReference type="EMBL" id="MCT4373471.1"/>
    </source>
</evidence>
<feature type="transmembrane region" description="Helical" evidence="1">
    <location>
        <begin position="72"/>
        <end position="91"/>
    </location>
</feature>
<reference evidence="4" key="3">
    <citation type="submission" date="2024-05" db="EMBL/GenBank/DDBJ databases">
        <title>Yangia mangrovi SAOS 153D genome.</title>
        <authorList>
            <person name="Verma A."/>
            <person name="Pal Y."/>
            <person name="Sundharam S."/>
            <person name="Bisht B."/>
            <person name="Srinivasan K."/>
        </authorList>
    </citation>
    <scope>NUCLEOTIDE SEQUENCE</scope>
    <source>
        <strain evidence="4">SAOS 153D</strain>
    </source>
</reference>
<keyword evidence="1" id="KW-0812">Transmembrane</keyword>
<dbReference type="Pfam" id="PF01757">
    <property type="entry name" value="Acyl_transf_3"/>
    <property type="match status" value="1"/>
</dbReference>
<dbReference type="OrthoDB" id="9796461at2"/>
<keyword evidence="4" id="KW-0808">Transferase</keyword>
<dbReference type="EMBL" id="NTHN01000298">
    <property type="protein sequence ID" value="PBD17968.1"/>
    <property type="molecule type" value="Genomic_DNA"/>
</dbReference>
<name>A0A2A3JS77_9RHOB</name>
<feature type="transmembrane region" description="Helical" evidence="1">
    <location>
        <begin position="162"/>
        <end position="181"/>
    </location>
</feature>
<feature type="transmembrane region" description="Helical" evidence="1">
    <location>
        <begin position="343"/>
        <end position="363"/>
    </location>
</feature>
<dbReference type="EMBL" id="NTHN02000091">
    <property type="protein sequence ID" value="MCT4373471.1"/>
    <property type="molecule type" value="Genomic_DNA"/>
</dbReference>
<protein>
    <submittedName>
        <fullName evidence="4">Acyltransferase</fullName>
    </submittedName>
</protein>
<dbReference type="Pfam" id="PF19040">
    <property type="entry name" value="SGNH"/>
    <property type="match status" value="1"/>
</dbReference>
<keyword evidence="1" id="KW-0472">Membrane</keyword>
<evidence type="ECO:0000313" key="6">
    <source>
        <dbReference type="Proteomes" id="UP000217448"/>
    </source>
</evidence>
<keyword evidence="1" id="KW-1133">Transmembrane helix</keyword>
<dbReference type="PANTHER" id="PTHR23028:SF53">
    <property type="entry name" value="ACYL_TRANSF_3 DOMAIN-CONTAINING PROTEIN"/>
    <property type="match status" value="1"/>
</dbReference>
<dbReference type="RefSeq" id="WP_095883364.1">
    <property type="nucleotide sequence ID" value="NZ_NTHN02000091.1"/>
</dbReference>
<dbReference type="Proteomes" id="UP000217448">
    <property type="component" value="Unassembled WGS sequence"/>
</dbReference>
<dbReference type="InterPro" id="IPR050879">
    <property type="entry name" value="Acyltransferase_3"/>
</dbReference>
<dbReference type="InterPro" id="IPR043968">
    <property type="entry name" value="SGNH"/>
</dbReference>
<feature type="transmembrane region" description="Helical" evidence="1">
    <location>
        <begin position="245"/>
        <end position="266"/>
    </location>
</feature>
<feature type="domain" description="Acyltransferase 3" evidence="2">
    <location>
        <begin position="5"/>
        <end position="327"/>
    </location>
</feature>
<keyword evidence="6" id="KW-1185">Reference proteome</keyword>
<comment type="caution">
    <text evidence="5">The sequence shown here is derived from an EMBL/GenBank/DDBJ whole genome shotgun (WGS) entry which is preliminary data.</text>
</comment>
<feature type="domain" description="SGNH" evidence="3">
    <location>
        <begin position="420"/>
        <end position="642"/>
    </location>
</feature>
<dbReference type="GO" id="GO:0009103">
    <property type="term" value="P:lipopolysaccharide biosynthetic process"/>
    <property type="evidence" value="ECO:0007669"/>
    <property type="project" value="TreeGrafter"/>
</dbReference>
<dbReference type="AlphaFoldDB" id="A0A2A3JS77"/>
<feature type="transmembrane region" description="Helical" evidence="1">
    <location>
        <begin position="135"/>
        <end position="155"/>
    </location>
</feature>
<keyword evidence="4" id="KW-0012">Acyltransferase</keyword>
<accession>A0A2A3JS77</accession>
<dbReference type="InterPro" id="IPR002656">
    <property type="entry name" value="Acyl_transf_3_dom"/>
</dbReference>
<gene>
    <name evidence="4" type="ORF">CLG85_025515</name>
    <name evidence="5" type="ORF">CLG85_17245</name>
</gene>
<evidence type="ECO:0000313" key="5">
    <source>
        <dbReference type="EMBL" id="PBD17968.1"/>
    </source>
</evidence>
<dbReference type="GO" id="GO:0016747">
    <property type="term" value="F:acyltransferase activity, transferring groups other than amino-acyl groups"/>
    <property type="evidence" value="ECO:0007669"/>
    <property type="project" value="InterPro"/>
</dbReference>
<reference evidence="6" key="2">
    <citation type="submission" date="2023-07" db="EMBL/GenBank/DDBJ databases">
        <title>Yangia mangrovi SAOS 153D genome.</title>
        <authorList>
            <person name="Verma A."/>
            <person name="Pal Y."/>
            <person name="Sundharam S."/>
            <person name="Bisht B."/>
            <person name="Srinivasan K."/>
        </authorList>
    </citation>
    <scope>NUCLEOTIDE SEQUENCE [LARGE SCALE GENOMIC DNA]</scope>
    <source>
        <strain evidence="6">SAOS 153D</strain>
    </source>
</reference>
<feature type="transmembrane region" description="Helical" evidence="1">
    <location>
        <begin position="221"/>
        <end position="239"/>
    </location>
</feature>